<proteinExistence type="predicted"/>
<dbReference type="Proteomes" id="UP000179237">
    <property type="component" value="Unassembled WGS sequence"/>
</dbReference>
<gene>
    <name evidence="1" type="ORF">A2572_04165</name>
</gene>
<sequence length="216" mass="24703">MSRLHPDTHPDFLDLLGRYEKDRRFLCAEEDRKKCIDYLLELNDWVQSAKKLPEILAVLLAGSFSSLKAETPDLRPVVDGPWYRGRREGGSDIDVLFFYKTNIAGLLKLKWLDFNLPERELVHPDDFIVNTIRSLCDQLKNNCSPELGNRVEIHVAALTQTLGKFALKKYARGMIQTGTLIWGSLPINDYGKYRENPPTFKRNTSDAILDQMSGGF</sequence>
<comment type="caution">
    <text evidence="1">The sequence shown here is derived from an EMBL/GenBank/DDBJ whole genome shotgun (WGS) entry which is preliminary data.</text>
</comment>
<dbReference type="EMBL" id="MFAQ01000041">
    <property type="protein sequence ID" value="OGD81553.1"/>
    <property type="molecule type" value="Genomic_DNA"/>
</dbReference>
<accession>A0A1F5FPL6</accession>
<evidence type="ECO:0000313" key="1">
    <source>
        <dbReference type="EMBL" id="OGD81553.1"/>
    </source>
</evidence>
<reference evidence="1 2" key="1">
    <citation type="journal article" date="2016" name="Nat. Commun.">
        <title>Thousands of microbial genomes shed light on interconnected biogeochemical processes in an aquifer system.</title>
        <authorList>
            <person name="Anantharaman K."/>
            <person name="Brown C.T."/>
            <person name="Hug L.A."/>
            <person name="Sharon I."/>
            <person name="Castelle C.J."/>
            <person name="Probst A.J."/>
            <person name="Thomas B.C."/>
            <person name="Singh A."/>
            <person name="Wilkins M.J."/>
            <person name="Karaoz U."/>
            <person name="Brodie E.L."/>
            <person name="Williams K.H."/>
            <person name="Hubbard S.S."/>
            <person name="Banfield J.F."/>
        </authorList>
    </citation>
    <scope>NUCLEOTIDE SEQUENCE [LARGE SCALE GENOMIC DNA]</scope>
</reference>
<dbReference type="AlphaFoldDB" id="A0A1F5FPL6"/>
<protein>
    <submittedName>
        <fullName evidence="1">Uncharacterized protein</fullName>
    </submittedName>
</protein>
<evidence type="ECO:0000313" key="2">
    <source>
        <dbReference type="Proteomes" id="UP000179237"/>
    </source>
</evidence>
<organism evidence="1 2">
    <name type="scientific">Candidatus Collierbacteria bacterium RIFOXYD1_FULL_40_9</name>
    <dbReference type="NCBI Taxonomy" id="1817731"/>
    <lineage>
        <taxon>Bacteria</taxon>
        <taxon>Candidatus Collieribacteriota</taxon>
    </lineage>
</organism>
<name>A0A1F5FPL6_9BACT</name>